<protein>
    <recommendedName>
        <fullName evidence="2">Fibronectin type-III domain-containing protein</fullName>
    </recommendedName>
</protein>
<reference evidence="1" key="1">
    <citation type="submission" date="2018-05" db="EMBL/GenBank/DDBJ databases">
        <authorList>
            <person name="Lanie J.A."/>
            <person name="Ng W.-L."/>
            <person name="Kazmierczak K.M."/>
            <person name="Andrzejewski T.M."/>
            <person name="Davidsen T.M."/>
            <person name="Wayne K.J."/>
            <person name="Tettelin H."/>
            <person name="Glass J.I."/>
            <person name="Rusch D."/>
            <person name="Podicherti R."/>
            <person name="Tsui H.-C.T."/>
            <person name="Winkler M.E."/>
        </authorList>
    </citation>
    <scope>NUCLEOTIDE SEQUENCE</scope>
</reference>
<dbReference type="InterPro" id="IPR013783">
    <property type="entry name" value="Ig-like_fold"/>
</dbReference>
<dbReference type="EMBL" id="UINC01114049">
    <property type="protein sequence ID" value="SVC84085.1"/>
    <property type="molecule type" value="Genomic_DNA"/>
</dbReference>
<proteinExistence type="predicted"/>
<dbReference type="Gene3D" id="2.60.40.10">
    <property type="entry name" value="Immunoglobulins"/>
    <property type="match status" value="1"/>
</dbReference>
<evidence type="ECO:0000313" key="1">
    <source>
        <dbReference type="EMBL" id="SVC84085.1"/>
    </source>
</evidence>
<organism evidence="1">
    <name type="scientific">marine metagenome</name>
    <dbReference type="NCBI Taxonomy" id="408172"/>
    <lineage>
        <taxon>unclassified sequences</taxon>
        <taxon>metagenomes</taxon>
        <taxon>ecological metagenomes</taxon>
    </lineage>
</organism>
<gene>
    <name evidence="1" type="ORF">METZ01_LOCUS336939</name>
</gene>
<dbReference type="AlphaFoldDB" id="A0A382QGS3"/>
<evidence type="ECO:0008006" key="2">
    <source>
        <dbReference type="Google" id="ProtNLM"/>
    </source>
</evidence>
<accession>A0A382QGS3</accession>
<sequence length="332" mass="36575">VEIIEISDVPDDQGGKVFVMFTKNQFDNTSPNRTETYYVQLYEDDFWITVGSTPALNDSIYQVLALTLADSTSENDGMTEFRVVASMDEGTWFSESAWGYSVDNIAPAIPTNVLLAYSGDMVVLTWDLPVDEDFQYFSVYRNGELADYTVEPEFVEIQSGAEYYVTATDANGNESEPSDTASGYSVDVANLLGWNLVGLPVYVSDNLQLSVFPESIDMTLFSFDNAYVLESSLTAGTGYWLRFEEAGSTTITGTPINALTLSLNADWNLISGITEAVSVYAIDDPDGIIIENTLFGFTDAYFVTEELLPAEGYWIRTFEAGDITLTSDATAR</sequence>
<feature type="non-terminal residue" evidence="1">
    <location>
        <position position="1"/>
    </location>
</feature>
<name>A0A382QGS3_9ZZZZ</name>
<feature type="non-terminal residue" evidence="1">
    <location>
        <position position="332"/>
    </location>
</feature>